<name>A0A4R4P993_9ACTN</name>
<evidence type="ECO:0000256" key="2">
    <source>
        <dbReference type="ARBA" id="ARBA00022741"/>
    </source>
</evidence>
<keyword evidence="3" id="KW-0418">Kinase</keyword>
<dbReference type="SMART" id="SM00220">
    <property type="entry name" value="S_TKc"/>
    <property type="match status" value="1"/>
</dbReference>
<dbReference type="InterPro" id="IPR000719">
    <property type="entry name" value="Prot_kinase_dom"/>
</dbReference>
<feature type="region of interest" description="Disordered" evidence="5">
    <location>
        <begin position="1"/>
        <end position="27"/>
    </location>
</feature>
<organism evidence="7 8">
    <name type="scientific">Actinomadura bangladeshensis</name>
    <dbReference type="NCBI Taxonomy" id="453573"/>
    <lineage>
        <taxon>Bacteria</taxon>
        <taxon>Bacillati</taxon>
        <taxon>Actinomycetota</taxon>
        <taxon>Actinomycetes</taxon>
        <taxon>Streptosporangiales</taxon>
        <taxon>Thermomonosporaceae</taxon>
        <taxon>Actinomadura</taxon>
    </lineage>
</organism>
<sequence length="694" mass="70205">MHGDGPLRHDRCEKARSGVEPLGADDPRQIGPFRITARLGRGTVGEVFLGRSPGGRPVAVKVVLPGPAADETFRRRFRAEVDAARRVQGLHTSPVVDADLDADRPWLATAYIPGPSLREAVSAHGPLPAGTVHALCAGLAEGLSAVHRAGLVHADVKPGNVLLASGGPHLVDFGIARAVEDAGTLASVRIGDPGFTAPEQIRGDEPVPASDVFSLGCVLAYAATGRHPFGAGPPDEVVHRMAHGEPDLGGVPEPLAGVIRACLAKDPAARPAPAALLGAAPAPGPWLPPAVAAMAEQREHPLAAGGGARPWRRRGLLAAAGAAAVVAVAAVTAVVLTSGSGDGPAAAAGGGPKSAARLDPVASIETGTAESLRDVVYSPDGAYLVGVFREDLRVWDAKTHAPVTTLSAGKGVLPKSVAVSRDGLVAMGYMVPMQMTSDGLETGRGGAKVWDLRSGRTVADVTFKSSERTDLFVMDGLAFSPDGRYLAGSGSGKGEGAGKVPLWDVRTEKLLHTFVVDASGAGSTAAVHSVAFGPDGKTLAAGYGDGNLGGGVALFDVASRSPAGTLPLDKADAFGVSGLGFTPDGGTLTGSFGGVGVWDVAAKKTTASLAGYDSGFQSMALSPDGRTLAAGRGAREGGGAVTVWDVPSGRRLLSVSMGRSGVGGVAFAPDGRTIATATDDAQLNDVVKIWKLAR</sequence>
<dbReference type="InterPro" id="IPR011044">
    <property type="entry name" value="Quino_amine_DH_bsu"/>
</dbReference>
<evidence type="ECO:0000313" key="8">
    <source>
        <dbReference type="Proteomes" id="UP000295431"/>
    </source>
</evidence>
<evidence type="ECO:0000259" key="6">
    <source>
        <dbReference type="PROSITE" id="PS50011"/>
    </source>
</evidence>
<dbReference type="PANTHER" id="PTHR43289:SF34">
    <property type="entry name" value="SERINE_THREONINE-PROTEIN KINASE YBDM-RELATED"/>
    <property type="match status" value="1"/>
</dbReference>
<dbReference type="InterPro" id="IPR001680">
    <property type="entry name" value="WD40_rpt"/>
</dbReference>
<keyword evidence="1" id="KW-0808">Transferase</keyword>
<gene>
    <name evidence="7" type="ORF">E1284_09140</name>
</gene>
<evidence type="ECO:0000256" key="5">
    <source>
        <dbReference type="SAM" id="MobiDB-lite"/>
    </source>
</evidence>
<dbReference type="Pfam" id="PF00400">
    <property type="entry name" value="WD40"/>
    <property type="match status" value="2"/>
</dbReference>
<dbReference type="InterPro" id="IPR011009">
    <property type="entry name" value="Kinase-like_dom_sf"/>
</dbReference>
<dbReference type="InterPro" id="IPR008271">
    <property type="entry name" value="Ser/Thr_kinase_AS"/>
</dbReference>
<dbReference type="AlphaFoldDB" id="A0A4R4P993"/>
<dbReference type="SUPFAM" id="SSF50969">
    <property type="entry name" value="YVTN repeat-like/Quinoprotein amine dehydrogenase"/>
    <property type="match status" value="1"/>
</dbReference>
<evidence type="ECO:0000256" key="3">
    <source>
        <dbReference type="ARBA" id="ARBA00022777"/>
    </source>
</evidence>
<accession>A0A4R4P993</accession>
<dbReference type="GO" id="GO:0004674">
    <property type="term" value="F:protein serine/threonine kinase activity"/>
    <property type="evidence" value="ECO:0007669"/>
    <property type="project" value="TreeGrafter"/>
</dbReference>
<dbReference type="Pfam" id="PF00069">
    <property type="entry name" value="Pkinase"/>
    <property type="match status" value="1"/>
</dbReference>
<dbReference type="PANTHER" id="PTHR43289">
    <property type="entry name" value="MITOGEN-ACTIVATED PROTEIN KINASE KINASE KINASE 20-RELATED"/>
    <property type="match status" value="1"/>
</dbReference>
<evidence type="ECO:0000256" key="4">
    <source>
        <dbReference type="ARBA" id="ARBA00022840"/>
    </source>
</evidence>
<feature type="compositionally biased region" description="Basic and acidic residues" evidence="5">
    <location>
        <begin position="1"/>
        <end position="17"/>
    </location>
</feature>
<dbReference type="CDD" id="cd14014">
    <property type="entry name" value="STKc_PknB_like"/>
    <property type="match status" value="1"/>
</dbReference>
<dbReference type="OrthoDB" id="951193at2"/>
<comment type="caution">
    <text evidence="7">The sequence shown here is derived from an EMBL/GenBank/DDBJ whole genome shotgun (WGS) entry which is preliminary data.</text>
</comment>
<dbReference type="Gene3D" id="1.10.510.10">
    <property type="entry name" value="Transferase(Phosphotransferase) domain 1"/>
    <property type="match status" value="1"/>
</dbReference>
<dbReference type="PROSITE" id="PS00108">
    <property type="entry name" value="PROTEIN_KINASE_ST"/>
    <property type="match status" value="1"/>
</dbReference>
<dbReference type="SUPFAM" id="SSF56112">
    <property type="entry name" value="Protein kinase-like (PK-like)"/>
    <property type="match status" value="1"/>
</dbReference>
<dbReference type="Gene3D" id="3.30.200.20">
    <property type="entry name" value="Phosphorylase Kinase, domain 1"/>
    <property type="match status" value="1"/>
</dbReference>
<dbReference type="SMART" id="SM00320">
    <property type="entry name" value="WD40"/>
    <property type="match status" value="5"/>
</dbReference>
<keyword evidence="2" id="KW-0547">Nucleotide-binding</keyword>
<reference evidence="7 8" key="1">
    <citation type="submission" date="2019-03" db="EMBL/GenBank/DDBJ databases">
        <title>Draft genome sequences of novel Actinobacteria.</title>
        <authorList>
            <person name="Sahin N."/>
            <person name="Ay H."/>
            <person name="Saygin H."/>
        </authorList>
    </citation>
    <scope>NUCLEOTIDE SEQUENCE [LARGE SCALE GENOMIC DNA]</scope>
    <source>
        <strain evidence="7 8">DSM 45347</strain>
    </source>
</reference>
<dbReference type="GO" id="GO:0005524">
    <property type="term" value="F:ATP binding"/>
    <property type="evidence" value="ECO:0007669"/>
    <property type="project" value="UniProtKB-KW"/>
</dbReference>
<dbReference type="Gene3D" id="2.130.10.10">
    <property type="entry name" value="YVTN repeat-like/Quinoprotein amine dehydrogenase"/>
    <property type="match status" value="3"/>
</dbReference>
<proteinExistence type="predicted"/>
<dbReference type="EMBL" id="SMJW01000032">
    <property type="protein sequence ID" value="TDC17513.1"/>
    <property type="molecule type" value="Genomic_DNA"/>
</dbReference>
<protein>
    <recommendedName>
        <fullName evidence="6">Protein kinase domain-containing protein</fullName>
    </recommendedName>
</protein>
<evidence type="ECO:0000313" key="7">
    <source>
        <dbReference type="EMBL" id="TDC17513.1"/>
    </source>
</evidence>
<dbReference type="InterPro" id="IPR015943">
    <property type="entry name" value="WD40/YVTN_repeat-like_dom_sf"/>
</dbReference>
<feature type="domain" description="Protein kinase" evidence="6">
    <location>
        <begin position="33"/>
        <end position="287"/>
    </location>
</feature>
<dbReference type="Proteomes" id="UP000295431">
    <property type="component" value="Unassembled WGS sequence"/>
</dbReference>
<keyword evidence="8" id="KW-1185">Reference proteome</keyword>
<dbReference type="PROSITE" id="PS50011">
    <property type="entry name" value="PROTEIN_KINASE_DOM"/>
    <property type="match status" value="1"/>
</dbReference>
<keyword evidence="4" id="KW-0067">ATP-binding</keyword>
<evidence type="ECO:0000256" key="1">
    <source>
        <dbReference type="ARBA" id="ARBA00022679"/>
    </source>
</evidence>